<dbReference type="EC" id="1.1.1.271" evidence="2"/>
<dbReference type="PANTHER" id="PTHR43245">
    <property type="entry name" value="BIFUNCTIONAL POLYMYXIN RESISTANCE PROTEIN ARNA"/>
    <property type="match status" value="1"/>
</dbReference>
<evidence type="ECO:0000313" key="2">
    <source>
        <dbReference type="EMBL" id="SPF28157.1"/>
    </source>
</evidence>
<dbReference type="Proteomes" id="UP000244932">
    <property type="component" value="Unassembled WGS sequence"/>
</dbReference>
<gene>
    <name evidence="2" type="primary">fcl</name>
    <name evidence="2" type="ORF">POI8812_00455</name>
</gene>
<dbReference type="GO" id="GO:0050577">
    <property type="term" value="F:GDP-L-fucose synthase activity"/>
    <property type="evidence" value="ECO:0007669"/>
    <property type="project" value="UniProtKB-EC"/>
</dbReference>
<dbReference type="Gene3D" id="3.40.50.720">
    <property type="entry name" value="NAD(P)-binding Rossmann-like Domain"/>
    <property type="match status" value="1"/>
</dbReference>
<dbReference type="SUPFAM" id="SSF51735">
    <property type="entry name" value="NAD(P)-binding Rossmann-fold domains"/>
    <property type="match status" value="1"/>
</dbReference>
<evidence type="ECO:0000259" key="1">
    <source>
        <dbReference type="Pfam" id="PF01370"/>
    </source>
</evidence>
<dbReference type="InterPro" id="IPR036291">
    <property type="entry name" value="NAD(P)-bd_dom_sf"/>
</dbReference>
<sequence>MVTELLASPRVLITGITGEFGRVLRFGQKINPIAGDVIYHGRRIKQIDGHIVRAIDLSASEAEWRTWFSKTKPQTILHLAGVTYTSGLGREEMVALNADAAVKVARAASDAGVERFLYASTAGVYGPQPDDISTLKEGRPTRPGSDYATSKAIGEEKILAFAQTTDMQMSVLRYATTAGSDMLVRNALMATRDVPLQLDQFADNSTPERSYLGPSDLASIHWKLLAADGIDIPNILNIATPGSVQMHQLLGALPAVLERKIAWTYRDAGQNAVRRNVLDCTLLERTLRQKLPLTDPIRLSDQIKAFLDADLKSA</sequence>
<dbReference type="CDD" id="cd08946">
    <property type="entry name" value="SDR_e"/>
    <property type="match status" value="1"/>
</dbReference>
<dbReference type="InterPro" id="IPR050177">
    <property type="entry name" value="Lipid_A_modif_metabolic_enz"/>
</dbReference>
<keyword evidence="3" id="KW-1185">Reference proteome</keyword>
<feature type="domain" description="NAD-dependent epimerase/dehydratase" evidence="1">
    <location>
        <begin position="11"/>
        <end position="239"/>
    </location>
</feature>
<evidence type="ECO:0000313" key="3">
    <source>
        <dbReference type="Proteomes" id="UP000244932"/>
    </source>
</evidence>
<name>A0A2R8A7E6_9RHOB</name>
<dbReference type="EMBL" id="OMKW01000001">
    <property type="protein sequence ID" value="SPF28157.1"/>
    <property type="molecule type" value="Genomic_DNA"/>
</dbReference>
<dbReference type="RefSeq" id="WP_108780887.1">
    <property type="nucleotide sequence ID" value="NZ_OMKW01000001.1"/>
</dbReference>
<keyword evidence="2" id="KW-0560">Oxidoreductase</keyword>
<organism evidence="2 3">
    <name type="scientific">Pontivivens insulae</name>
    <dbReference type="NCBI Taxonomy" id="1639689"/>
    <lineage>
        <taxon>Bacteria</taxon>
        <taxon>Pseudomonadati</taxon>
        <taxon>Pseudomonadota</taxon>
        <taxon>Alphaproteobacteria</taxon>
        <taxon>Rhodobacterales</taxon>
        <taxon>Paracoccaceae</taxon>
        <taxon>Pontivivens</taxon>
    </lineage>
</organism>
<dbReference type="Pfam" id="PF01370">
    <property type="entry name" value="Epimerase"/>
    <property type="match status" value="1"/>
</dbReference>
<dbReference type="OrthoDB" id="7687386at2"/>
<reference evidence="2 3" key="1">
    <citation type="submission" date="2018-03" db="EMBL/GenBank/DDBJ databases">
        <authorList>
            <person name="Keele B.F."/>
        </authorList>
    </citation>
    <scope>NUCLEOTIDE SEQUENCE [LARGE SCALE GENOMIC DNA]</scope>
    <source>
        <strain evidence="2 3">CeCT 8812</strain>
    </source>
</reference>
<accession>A0A2R8A7E6</accession>
<dbReference type="AlphaFoldDB" id="A0A2R8A7E6"/>
<dbReference type="InterPro" id="IPR001509">
    <property type="entry name" value="Epimerase_deHydtase"/>
</dbReference>
<proteinExistence type="predicted"/>
<protein>
    <submittedName>
        <fullName evidence="2">GDP-L-fucose synthase</fullName>
        <ecNumber evidence="2">1.1.1.271</ecNumber>
    </submittedName>
</protein>